<evidence type="ECO:0000313" key="2">
    <source>
        <dbReference type="Proteomes" id="UP000606935"/>
    </source>
</evidence>
<organism evidence="1 2">
    <name type="scientific">Bowmanella pacifica</name>
    <dbReference type="NCBI Taxonomy" id="502051"/>
    <lineage>
        <taxon>Bacteria</taxon>
        <taxon>Pseudomonadati</taxon>
        <taxon>Pseudomonadota</taxon>
        <taxon>Gammaproteobacteria</taxon>
        <taxon>Alteromonadales</taxon>
        <taxon>Alteromonadaceae</taxon>
        <taxon>Bowmanella</taxon>
    </lineage>
</organism>
<dbReference type="InterPro" id="IPR007362">
    <property type="entry name" value="DUF429"/>
</dbReference>
<dbReference type="RefSeq" id="WP_188690336.1">
    <property type="nucleotide sequence ID" value="NZ_BMLS01000001.1"/>
</dbReference>
<proteinExistence type="predicted"/>
<dbReference type="Proteomes" id="UP000606935">
    <property type="component" value="Unassembled WGS sequence"/>
</dbReference>
<dbReference type="EMBL" id="BMLS01000001">
    <property type="protein sequence ID" value="GGO65367.1"/>
    <property type="molecule type" value="Genomic_DNA"/>
</dbReference>
<protein>
    <recommendedName>
        <fullName evidence="3">DUF429 domain-containing protein</fullName>
    </recommendedName>
</protein>
<keyword evidence="2" id="KW-1185">Reference proteome</keyword>
<gene>
    <name evidence="1" type="ORF">GCM10010982_07010</name>
</gene>
<evidence type="ECO:0000313" key="1">
    <source>
        <dbReference type="EMBL" id="GGO65367.1"/>
    </source>
</evidence>
<dbReference type="Pfam" id="PF04250">
    <property type="entry name" value="DUF429"/>
    <property type="match status" value="1"/>
</dbReference>
<dbReference type="AlphaFoldDB" id="A0A917YSX0"/>
<comment type="caution">
    <text evidence="1">The sequence shown here is derived from an EMBL/GenBank/DDBJ whole genome shotgun (WGS) entry which is preliminary data.</text>
</comment>
<sequence>MDVYIGIDVACAKDKYLPIVICTKDNNRLVPLPLTKHPASPPKGFGNAGTLQPELNIAYAKAAREYIELICHGYHLNPIRIGIDAPLKPRANHLQRRFAEQALDKTGISCFTTPSEQDFLKITAKGRAHLKAGKPVPNLPHAMQLWMLAGFAIADELSKLTSCIEVYPQATARYLGIADKHKTTKGQAEQQLHSISQYSGWPASADEWQQLSAICYGATHDKVDAYSAAWVASLPERQRVALGKPEHDDAIWVPALKAPQPTKEHQTFTESDAHTENAAYQRMCPACGEHNFKRWPFGWDAHAAHRCTGLTGHGTESRKAEFKKKFLSPP</sequence>
<reference evidence="1" key="2">
    <citation type="submission" date="2020-09" db="EMBL/GenBank/DDBJ databases">
        <authorList>
            <person name="Sun Q."/>
            <person name="Zhou Y."/>
        </authorList>
    </citation>
    <scope>NUCLEOTIDE SEQUENCE</scope>
    <source>
        <strain evidence="1">CGMCC 1.7086</strain>
    </source>
</reference>
<accession>A0A917YSX0</accession>
<reference evidence="1" key="1">
    <citation type="journal article" date="2014" name="Int. J. Syst. Evol. Microbiol.">
        <title>Complete genome sequence of Corynebacterium casei LMG S-19264T (=DSM 44701T), isolated from a smear-ripened cheese.</title>
        <authorList>
            <consortium name="US DOE Joint Genome Institute (JGI-PGF)"/>
            <person name="Walter F."/>
            <person name="Albersmeier A."/>
            <person name="Kalinowski J."/>
            <person name="Ruckert C."/>
        </authorList>
    </citation>
    <scope>NUCLEOTIDE SEQUENCE</scope>
    <source>
        <strain evidence="1">CGMCC 1.7086</strain>
    </source>
</reference>
<evidence type="ECO:0008006" key="3">
    <source>
        <dbReference type="Google" id="ProtNLM"/>
    </source>
</evidence>
<name>A0A917YSX0_9ALTE</name>